<name>Q0AU39_SYNWW</name>
<dbReference type="EMBL" id="CP000448">
    <property type="protein sequence ID" value="ABI69765.1"/>
    <property type="molecule type" value="Genomic_DNA"/>
</dbReference>
<dbReference type="PIRSF" id="PIRSF002825">
    <property type="entry name" value="CfbpA"/>
    <property type="match status" value="1"/>
</dbReference>
<dbReference type="HOGENOM" id="CLU_026974_0_1_9"/>
<dbReference type="Proteomes" id="UP000001968">
    <property type="component" value="Chromosome"/>
</dbReference>
<dbReference type="InterPro" id="IPR026045">
    <property type="entry name" value="Ferric-bd"/>
</dbReference>
<accession>Q0AU39</accession>
<dbReference type="eggNOG" id="COG1840">
    <property type="taxonomic scope" value="Bacteria"/>
</dbReference>
<dbReference type="SUPFAM" id="SSF53850">
    <property type="entry name" value="Periplasmic binding protein-like II"/>
    <property type="match status" value="1"/>
</dbReference>
<dbReference type="GO" id="GO:0030288">
    <property type="term" value="C:outer membrane-bounded periplasmic space"/>
    <property type="evidence" value="ECO:0007669"/>
    <property type="project" value="TreeGrafter"/>
</dbReference>
<dbReference type="PROSITE" id="PS51257">
    <property type="entry name" value="PROKAR_LIPOPROTEIN"/>
    <property type="match status" value="1"/>
</dbReference>
<feature type="signal peptide" evidence="2">
    <location>
        <begin position="1"/>
        <end position="21"/>
    </location>
</feature>
<evidence type="ECO:0000256" key="1">
    <source>
        <dbReference type="ARBA" id="ARBA00022729"/>
    </source>
</evidence>
<dbReference type="KEGG" id="swo:Swol_2476"/>
<evidence type="ECO:0000313" key="4">
    <source>
        <dbReference type="Proteomes" id="UP000001968"/>
    </source>
</evidence>
<dbReference type="PANTHER" id="PTHR30006:SF2">
    <property type="entry name" value="ABC TRANSPORTER SUBSTRATE-BINDING PROTEIN"/>
    <property type="match status" value="1"/>
</dbReference>
<dbReference type="GO" id="GO:0015888">
    <property type="term" value="P:thiamine transport"/>
    <property type="evidence" value="ECO:0007669"/>
    <property type="project" value="TreeGrafter"/>
</dbReference>
<gene>
    <name evidence="3" type="ordered locus">Swol_2476</name>
</gene>
<dbReference type="OrthoDB" id="179400at2"/>
<dbReference type="CDD" id="cd13544">
    <property type="entry name" value="PBP2_Fbp_like_1"/>
    <property type="match status" value="1"/>
</dbReference>
<sequence length="364" mass="39729">MKKFVSSILSLVLVFSLAGCGAKTDTNKDNGDVKSTAYVGQDWSSEYYDESMKGTTLNLYGVTDIVRPIVDVFQEDTGIKVEHLTMQNGEILQRLENEGKSGVSIADLWFTGGADTFINAAQKDLLLPYKSPSGEVLDVAMKDADGYWHGTSLTIVNWVVNKDLIAQKGLKMPETWDDLLQSGLKGEVSMPNPASSGTAYNVVTAMLEVKGEDGGWKYLDKLIDQVPFFTPRGSDPANLVVQGEAIVGINASNGDRDLEANNPHVALVYPTDGTGWWPQPVAIVKGTKNEDAAKVFIDWILSKRGMETIAKERNAAVARTDVERPEGIIDINTIKLFATDFKANAENRDIILAKWSEYVTAAGK</sequence>
<evidence type="ECO:0000256" key="2">
    <source>
        <dbReference type="SAM" id="SignalP"/>
    </source>
</evidence>
<dbReference type="STRING" id="335541.Swol_2476"/>
<evidence type="ECO:0000313" key="3">
    <source>
        <dbReference type="EMBL" id="ABI69765.1"/>
    </source>
</evidence>
<keyword evidence="4" id="KW-1185">Reference proteome</keyword>
<keyword evidence="1 2" id="KW-0732">Signal</keyword>
<dbReference type="GO" id="GO:0030976">
    <property type="term" value="F:thiamine pyrophosphate binding"/>
    <property type="evidence" value="ECO:0007669"/>
    <property type="project" value="TreeGrafter"/>
</dbReference>
<feature type="chain" id="PRO_5039065095" evidence="2">
    <location>
        <begin position="22"/>
        <end position="364"/>
    </location>
</feature>
<reference evidence="4" key="1">
    <citation type="journal article" date="2010" name="Environ. Microbiol.">
        <title>The genome of Syntrophomonas wolfei: new insights into syntrophic metabolism and biohydrogen production.</title>
        <authorList>
            <person name="Sieber J.R."/>
            <person name="Sims D.R."/>
            <person name="Han C."/>
            <person name="Kim E."/>
            <person name="Lykidis A."/>
            <person name="Lapidus A.L."/>
            <person name="McDonnald E."/>
            <person name="Rohlin L."/>
            <person name="Culley D.E."/>
            <person name="Gunsalus R."/>
            <person name="McInerney M.J."/>
        </authorList>
    </citation>
    <scope>NUCLEOTIDE SEQUENCE [LARGE SCALE GENOMIC DNA]</scope>
    <source>
        <strain evidence="4">DSM 2245B / Goettingen</strain>
    </source>
</reference>
<dbReference type="Pfam" id="PF13343">
    <property type="entry name" value="SBP_bac_6"/>
    <property type="match status" value="1"/>
</dbReference>
<dbReference type="Gene3D" id="3.40.190.10">
    <property type="entry name" value="Periplasmic binding protein-like II"/>
    <property type="match status" value="2"/>
</dbReference>
<dbReference type="PANTHER" id="PTHR30006">
    <property type="entry name" value="THIAMINE-BINDING PERIPLASMIC PROTEIN-RELATED"/>
    <property type="match status" value="1"/>
</dbReference>
<dbReference type="AlphaFoldDB" id="Q0AU39"/>
<organism evidence="3 4">
    <name type="scientific">Syntrophomonas wolfei subsp. wolfei (strain DSM 2245B / Goettingen)</name>
    <dbReference type="NCBI Taxonomy" id="335541"/>
    <lineage>
        <taxon>Bacteria</taxon>
        <taxon>Bacillati</taxon>
        <taxon>Bacillota</taxon>
        <taxon>Clostridia</taxon>
        <taxon>Eubacteriales</taxon>
        <taxon>Syntrophomonadaceae</taxon>
        <taxon>Syntrophomonas</taxon>
    </lineage>
</organism>
<dbReference type="GO" id="GO:0030975">
    <property type="term" value="F:thiamine binding"/>
    <property type="evidence" value="ECO:0007669"/>
    <property type="project" value="TreeGrafter"/>
</dbReference>
<protein>
    <submittedName>
        <fullName evidence="3">ABC-type iron(III)-binding periplasmic protein</fullName>
    </submittedName>
</protein>
<proteinExistence type="predicted"/>